<feature type="domain" description="GGDEF" evidence="2">
    <location>
        <begin position="240"/>
        <end position="376"/>
    </location>
</feature>
<dbReference type="EMBL" id="FOGV01000004">
    <property type="protein sequence ID" value="SER71446.1"/>
    <property type="molecule type" value="Genomic_DNA"/>
</dbReference>
<dbReference type="InterPro" id="IPR000014">
    <property type="entry name" value="PAS"/>
</dbReference>
<dbReference type="CDD" id="cd01948">
    <property type="entry name" value="EAL"/>
    <property type="match status" value="1"/>
</dbReference>
<reference evidence="4" key="1">
    <citation type="submission" date="2016-10" db="EMBL/GenBank/DDBJ databases">
        <authorList>
            <person name="de Groot N.N."/>
        </authorList>
    </citation>
    <scope>NUCLEOTIDE SEQUENCE [LARGE SCALE GENOMIC DNA]</scope>
    <source>
        <strain evidence="4">10nlg</strain>
    </source>
</reference>
<dbReference type="CDD" id="cd01949">
    <property type="entry name" value="GGDEF"/>
    <property type="match status" value="1"/>
</dbReference>
<dbReference type="AlphaFoldDB" id="A0A1H9RFB2"/>
<dbReference type="InterPro" id="IPR001633">
    <property type="entry name" value="EAL_dom"/>
</dbReference>
<dbReference type="Pfam" id="PF08448">
    <property type="entry name" value="PAS_4"/>
    <property type="match status" value="1"/>
</dbReference>
<dbReference type="SMART" id="SM00052">
    <property type="entry name" value="EAL"/>
    <property type="match status" value="1"/>
</dbReference>
<proteinExistence type="predicted"/>
<dbReference type="PROSITE" id="PS50883">
    <property type="entry name" value="EAL"/>
    <property type="match status" value="1"/>
</dbReference>
<dbReference type="InterPro" id="IPR035965">
    <property type="entry name" value="PAS-like_dom_sf"/>
</dbReference>
<dbReference type="Gene3D" id="3.30.70.270">
    <property type="match status" value="1"/>
</dbReference>
<comment type="caution">
    <text evidence="3">The sequence shown here is derived from an EMBL/GenBank/DDBJ whole genome shotgun (WGS) entry which is preliminary data.</text>
</comment>
<dbReference type="SUPFAM" id="SSF55785">
    <property type="entry name" value="PYP-like sensor domain (PAS domain)"/>
    <property type="match status" value="1"/>
</dbReference>
<dbReference type="InterPro" id="IPR029787">
    <property type="entry name" value="Nucleotide_cyclase"/>
</dbReference>
<dbReference type="PANTHER" id="PTHR44757">
    <property type="entry name" value="DIGUANYLATE CYCLASE DGCP"/>
    <property type="match status" value="1"/>
</dbReference>
<evidence type="ECO:0000259" key="1">
    <source>
        <dbReference type="PROSITE" id="PS50883"/>
    </source>
</evidence>
<keyword evidence="4" id="KW-1185">Reference proteome</keyword>
<dbReference type="Pfam" id="PF00563">
    <property type="entry name" value="EAL"/>
    <property type="match status" value="1"/>
</dbReference>
<dbReference type="InterPro" id="IPR043128">
    <property type="entry name" value="Rev_trsase/Diguanyl_cyclase"/>
</dbReference>
<accession>A0A1H9RFB2</accession>
<dbReference type="Proteomes" id="UP000199318">
    <property type="component" value="Unassembled WGS sequence"/>
</dbReference>
<dbReference type="SUPFAM" id="SSF141868">
    <property type="entry name" value="EAL domain-like"/>
    <property type="match status" value="1"/>
</dbReference>
<dbReference type="InterPro" id="IPR035919">
    <property type="entry name" value="EAL_sf"/>
</dbReference>
<dbReference type="PANTHER" id="PTHR44757:SF2">
    <property type="entry name" value="BIOFILM ARCHITECTURE MAINTENANCE PROTEIN MBAA"/>
    <property type="match status" value="1"/>
</dbReference>
<dbReference type="SMART" id="SM00267">
    <property type="entry name" value="GGDEF"/>
    <property type="match status" value="1"/>
</dbReference>
<evidence type="ECO:0000313" key="3">
    <source>
        <dbReference type="EMBL" id="SER71446.1"/>
    </source>
</evidence>
<dbReference type="NCBIfam" id="TIGR00254">
    <property type="entry name" value="GGDEF"/>
    <property type="match status" value="1"/>
</dbReference>
<dbReference type="OrthoDB" id="9759607at2"/>
<name>A0A1H9RFB2_9BACI</name>
<dbReference type="InterPro" id="IPR052155">
    <property type="entry name" value="Biofilm_reg_signaling"/>
</dbReference>
<dbReference type="CDD" id="cd00130">
    <property type="entry name" value="PAS"/>
    <property type="match status" value="1"/>
</dbReference>
<evidence type="ECO:0000313" key="4">
    <source>
        <dbReference type="Proteomes" id="UP000199318"/>
    </source>
</evidence>
<feature type="domain" description="EAL" evidence="1">
    <location>
        <begin position="385"/>
        <end position="639"/>
    </location>
</feature>
<dbReference type="PROSITE" id="PS50887">
    <property type="entry name" value="GGDEF"/>
    <property type="match status" value="1"/>
</dbReference>
<dbReference type="InterPro" id="IPR013656">
    <property type="entry name" value="PAS_4"/>
</dbReference>
<gene>
    <name evidence="3" type="ORF">SAMN05444126_104129</name>
</gene>
<sequence>MGVSLIKRLKSSGQNLAVIDRSGKIIFTNIHGLAGNIFEVLSSEAEEEVKSVIHGNSPTGRTASRLVEGFTEVAAEPLEGAGAVVYFHRDSAVFQAERRHTLLEQMSEGFFSLDADYRFTYINEKGARELDLASAAISGKKLWDVFPALAESDYARYYIRALEQRLQVTFEEYYPPLSAWFQVNLYPQLDGGMSVFFYNLNAAKRTERRLWESEHLDSLTNLLNRKATYDHLQTLAAADEPFSLFHLNINKFQLINDVYGYETGDKIITELAARLNSILPESYVFGRFGGDEFVIAAVESMDDDRMTAYASQLLEQVDQPFASFKDDSIELRASIGVAKFPRDKKTADEMLKAADTAMYQAKKIHGDGPAIVMFQESLQQDMQRRMMIDRDLAAAIHNGSFFTVYHPQICTDTGSIIGVEVLSRWNHPKLGLIPPPEFISTIESLGKSLFFTLAVMKAGLNDYSKWVEQSDYNGRISFNVPPSIIDSSGFFKEVCRLKDIYQIADGIIELELTETANVTSSSEKRNALAALRDAGFRISIDDFGTGFSSLDYLIDFPIDEIKIDKAFVEQINANKKGCVILQKMIDLGNDLNLQVIAEGVENEDELRYLQLAGCRFIQGFLFDRPMPSDRFVLRLKKVRAQKNTGI</sequence>
<dbReference type="SUPFAM" id="SSF55073">
    <property type="entry name" value="Nucleotide cyclase"/>
    <property type="match status" value="1"/>
</dbReference>
<protein>
    <submittedName>
        <fullName evidence="3">Diguanylate cyclase (GGDEF) domain-containing protein</fullName>
    </submittedName>
</protein>
<dbReference type="Gene3D" id="3.20.20.450">
    <property type="entry name" value="EAL domain"/>
    <property type="match status" value="1"/>
</dbReference>
<dbReference type="SMART" id="SM00091">
    <property type="entry name" value="PAS"/>
    <property type="match status" value="1"/>
</dbReference>
<evidence type="ECO:0000259" key="2">
    <source>
        <dbReference type="PROSITE" id="PS50887"/>
    </source>
</evidence>
<dbReference type="Gene3D" id="3.30.450.20">
    <property type="entry name" value="PAS domain"/>
    <property type="match status" value="1"/>
</dbReference>
<organism evidence="3 4">
    <name type="scientific">Salisediminibacterium halotolerans</name>
    <dbReference type="NCBI Taxonomy" id="517425"/>
    <lineage>
        <taxon>Bacteria</taxon>
        <taxon>Bacillati</taxon>
        <taxon>Bacillota</taxon>
        <taxon>Bacilli</taxon>
        <taxon>Bacillales</taxon>
        <taxon>Bacillaceae</taxon>
        <taxon>Salisediminibacterium</taxon>
    </lineage>
</organism>
<dbReference type="Pfam" id="PF00990">
    <property type="entry name" value="GGDEF"/>
    <property type="match status" value="1"/>
</dbReference>
<dbReference type="InterPro" id="IPR000160">
    <property type="entry name" value="GGDEF_dom"/>
</dbReference>
<dbReference type="STRING" id="1464123.SAMN05444126_104129"/>